<sequence>MCQHFSTQTHSSPEGDRQGVAFTPFQYKQHIKKLKSALAPKYLPNIPTSASGFKLPQILLDQIFPADHFQLTQSTFSTPLGLTSTAQKPYSSSPNLPPQDLGMIIFAILSLSYNIPCRDSRILNPSLNLLIKSSILSSGGHPTPAFHISQYLSTIFEHVQLEPVIQSYICCPKNIFLNGLTESVTTDQPHYQGHNDPNDHDPPCTQSLGKFINSFEPHTQNTTNIKNKFIPTKHFIYKPFKNWLARFLQQAGIIEMLHKHQQYQNSKGSPKCDIWDGLVWRCFTATININDPHSCPFLVHWPSPLMCTGLLHMESQPGWPELDLSCLFVLISPQVKDQSPRMSMFQESSLDQRIQLFFN</sequence>
<evidence type="ECO:0000313" key="1">
    <source>
        <dbReference type="EMBL" id="MBW0467312.1"/>
    </source>
</evidence>
<proteinExistence type="predicted"/>
<reference evidence="1" key="1">
    <citation type="submission" date="2021-03" db="EMBL/GenBank/DDBJ databases">
        <title>Draft genome sequence of rust myrtle Austropuccinia psidii MF-1, a brazilian biotype.</title>
        <authorList>
            <person name="Quecine M.C."/>
            <person name="Pachon D.M.R."/>
            <person name="Bonatelli M.L."/>
            <person name="Correr F.H."/>
            <person name="Franceschini L.M."/>
            <person name="Leite T.F."/>
            <person name="Margarido G.R.A."/>
            <person name="Almeida C.A."/>
            <person name="Ferrarezi J.A."/>
            <person name="Labate C.A."/>
        </authorList>
    </citation>
    <scope>NUCLEOTIDE SEQUENCE</scope>
    <source>
        <strain evidence="1">MF-1</strain>
    </source>
</reference>
<name>A0A9Q3BLX7_9BASI</name>
<keyword evidence="2" id="KW-1185">Reference proteome</keyword>
<dbReference type="EMBL" id="AVOT02001550">
    <property type="protein sequence ID" value="MBW0467312.1"/>
    <property type="molecule type" value="Genomic_DNA"/>
</dbReference>
<protein>
    <submittedName>
        <fullName evidence="1">Uncharacterized protein</fullName>
    </submittedName>
</protein>
<organism evidence="1 2">
    <name type="scientific">Austropuccinia psidii MF-1</name>
    <dbReference type="NCBI Taxonomy" id="1389203"/>
    <lineage>
        <taxon>Eukaryota</taxon>
        <taxon>Fungi</taxon>
        <taxon>Dikarya</taxon>
        <taxon>Basidiomycota</taxon>
        <taxon>Pucciniomycotina</taxon>
        <taxon>Pucciniomycetes</taxon>
        <taxon>Pucciniales</taxon>
        <taxon>Sphaerophragmiaceae</taxon>
        <taxon>Austropuccinia</taxon>
    </lineage>
</organism>
<dbReference type="Proteomes" id="UP000765509">
    <property type="component" value="Unassembled WGS sequence"/>
</dbReference>
<evidence type="ECO:0000313" key="2">
    <source>
        <dbReference type="Proteomes" id="UP000765509"/>
    </source>
</evidence>
<dbReference type="AlphaFoldDB" id="A0A9Q3BLX7"/>
<gene>
    <name evidence="1" type="ORF">O181_007027</name>
</gene>
<accession>A0A9Q3BLX7</accession>
<comment type="caution">
    <text evidence="1">The sequence shown here is derived from an EMBL/GenBank/DDBJ whole genome shotgun (WGS) entry which is preliminary data.</text>
</comment>